<evidence type="ECO:0000313" key="2">
    <source>
        <dbReference type="Proteomes" id="UP001153461"/>
    </source>
</evidence>
<dbReference type="AlphaFoldDB" id="A0A9W4IS21"/>
<comment type="caution">
    <text evidence="1">The sequence shown here is derived from an EMBL/GenBank/DDBJ whole genome shotgun (WGS) entry which is preliminary data.</text>
</comment>
<gene>
    <name evidence="1" type="ORF">PNAL_LOCUS10522</name>
</gene>
<reference evidence="1" key="1">
    <citation type="submission" date="2021-07" db="EMBL/GenBank/DDBJ databases">
        <authorList>
            <person name="Branca A.L. A."/>
        </authorList>
    </citation>
    <scope>NUCLEOTIDE SEQUENCE</scope>
</reference>
<dbReference type="Proteomes" id="UP001153461">
    <property type="component" value="Unassembled WGS sequence"/>
</dbReference>
<evidence type="ECO:0000313" key="1">
    <source>
        <dbReference type="EMBL" id="CAG8327865.1"/>
    </source>
</evidence>
<sequence>MLRARMTRSLCTMLPQLLLQARPWKSSVFWLILGLNSSQTGGLSHHSQLPCQSEPFVNYLFEHCAFDTEDILGMVEEIARQHNGLASFLLKKIDLRYTINFGKGGRSKLLCGAVAGGFEDLLDILLSARTSVLKDWNCDAGHKYIMCIAIASGNIRMI</sequence>
<organism evidence="1 2">
    <name type="scientific">Penicillium nalgiovense</name>
    <dbReference type="NCBI Taxonomy" id="60175"/>
    <lineage>
        <taxon>Eukaryota</taxon>
        <taxon>Fungi</taxon>
        <taxon>Dikarya</taxon>
        <taxon>Ascomycota</taxon>
        <taxon>Pezizomycotina</taxon>
        <taxon>Eurotiomycetes</taxon>
        <taxon>Eurotiomycetidae</taxon>
        <taxon>Eurotiales</taxon>
        <taxon>Aspergillaceae</taxon>
        <taxon>Penicillium</taxon>
    </lineage>
</organism>
<protein>
    <submittedName>
        <fullName evidence="1">Uncharacterized protein</fullName>
    </submittedName>
</protein>
<proteinExistence type="predicted"/>
<dbReference type="EMBL" id="CAJVNV010000639">
    <property type="protein sequence ID" value="CAG8327865.1"/>
    <property type="molecule type" value="Genomic_DNA"/>
</dbReference>
<name>A0A9W4IS21_PENNA</name>
<accession>A0A9W4IS21</accession>